<keyword evidence="2" id="KW-1185">Reference proteome</keyword>
<dbReference type="PANTHER" id="PTHR18895">
    <property type="entry name" value="HEMK METHYLTRANSFERASE"/>
    <property type="match status" value="1"/>
</dbReference>
<dbReference type="AlphaFoldDB" id="A0A6G1LI22"/>
<dbReference type="OrthoDB" id="269872at2759"/>
<evidence type="ECO:0000313" key="1">
    <source>
        <dbReference type="EMBL" id="KAF2772270.1"/>
    </source>
</evidence>
<dbReference type="InterPro" id="IPR029063">
    <property type="entry name" value="SAM-dependent_MTases_sf"/>
</dbReference>
<dbReference type="GO" id="GO:0032259">
    <property type="term" value="P:methylation"/>
    <property type="evidence" value="ECO:0007669"/>
    <property type="project" value="UniProtKB-KW"/>
</dbReference>
<keyword evidence="1" id="KW-0489">Methyltransferase</keyword>
<accession>A0A6G1LI22</accession>
<dbReference type="GO" id="GO:0003676">
    <property type="term" value="F:nucleic acid binding"/>
    <property type="evidence" value="ECO:0007669"/>
    <property type="project" value="InterPro"/>
</dbReference>
<dbReference type="InterPro" id="IPR050320">
    <property type="entry name" value="N5-glutamine_MTase"/>
</dbReference>
<dbReference type="SUPFAM" id="SSF53335">
    <property type="entry name" value="S-adenosyl-L-methionine-dependent methyltransferases"/>
    <property type="match status" value="1"/>
</dbReference>
<protein>
    <submittedName>
        <fullName evidence="1">S-adenosyl-L-methionine-dependent methyltransferase</fullName>
    </submittedName>
</protein>
<reference evidence="1" key="1">
    <citation type="journal article" date="2020" name="Stud. Mycol.">
        <title>101 Dothideomycetes genomes: a test case for predicting lifestyles and emergence of pathogens.</title>
        <authorList>
            <person name="Haridas S."/>
            <person name="Albert R."/>
            <person name="Binder M."/>
            <person name="Bloem J."/>
            <person name="Labutti K."/>
            <person name="Salamov A."/>
            <person name="Andreopoulos B."/>
            <person name="Baker S."/>
            <person name="Barry K."/>
            <person name="Bills G."/>
            <person name="Bluhm B."/>
            <person name="Cannon C."/>
            <person name="Castanera R."/>
            <person name="Culley D."/>
            <person name="Daum C."/>
            <person name="Ezra D."/>
            <person name="Gonzalez J."/>
            <person name="Henrissat B."/>
            <person name="Kuo A."/>
            <person name="Liang C."/>
            <person name="Lipzen A."/>
            <person name="Lutzoni F."/>
            <person name="Magnuson J."/>
            <person name="Mondo S."/>
            <person name="Nolan M."/>
            <person name="Ohm R."/>
            <person name="Pangilinan J."/>
            <person name="Park H.-J."/>
            <person name="Ramirez L."/>
            <person name="Alfaro M."/>
            <person name="Sun H."/>
            <person name="Tritt A."/>
            <person name="Yoshinaga Y."/>
            <person name="Zwiers L.-H."/>
            <person name="Turgeon B."/>
            <person name="Goodwin S."/>
            <person name="Spatafora J."/>
            <person name="Crous P."/>
            <person name="Grigoriev I."/>
        </authorList>
    </citation>
    <scope>NUCLEOTIDE SEQUENCE</scope>
    <source>
        <strain evidence="1">CBS 116005</strain>
    </source>
</reference>
<dbReference type="EMBL" id="ML995815">
    <property type="protein sequence ID" value="KAF2772270.1"/>
    <property type="molecule type" value="Genomic_DNA"/>
</dbReference>
<dbReference type="Gene3D" id="3.40.50.150">
    <property type="entry name" value="Vaccinia Virus protein VP39"/>
    <property type="match status" value="1"/>
</dbReference>
<dbReference type="Proteomes" id="UP000799436">
    <property type="component" value="Unassembled WGS sequence"/>
</dbReference>
<dbReference type="PROSITE" id="PS00092">
    <property type="entry name" value="N6_MTASE"/>
    <property type="match status" value="1"/>
</dbReference>
<dbReference type="CDD" id="cd02440">
    <property type="entry name" value="AdoMet_MTases"/>
    <property type="match status" value="1"/>
</dbReference>
<keyword evidence="1" id="KW-0808">Transferase</keyword>
<evidence type="ECO:0000313" key="2">
    <source>
        <dbReference type="Proteomes" id="UP000799436"/>
    </source>
</evidence>
<name>A0A6G1LI22_9PEZI</name>
<organism evidence="1 2">
    <name type="scientific">Teratosphaeria nubilosa</name>
    <dbReference type="NCBI Taxonomy" id="161662"/>
    <lineage>
        <taxon>Eukaryota</taxon>
        <taxon>Fungi</taxon>
        <taxon>Dikarya</taxon>
        <taxon>Ascomycota</taxon>
        <taxon>Pezizomycotina</taxon>
        <taxon>Dothideomycetes</taxon>
        <taxon>Dothideomycetidae</taxon>
        <taxon>Mycosphaerellales</taxon>
        <taxon>Teratosphaeriaceae</taxon>
        <taxon>Teratosphaeria</taxon>
    </lineage>
</organism>
<dbReference type="PANTHER" id="PTHR18895:SF74">
    <property type="entry name" value="MTRF1L RELEASE FACTOR GLUTAMINE METHYLTRANSFERASE"/>
    <property type="match status" value="1"/>
</dbReference>
<dbReference type="GO" id="GO:0008168">
    <property type="term" value="F:methyltransferase activity"/>
    <property type="evidence" value="ECO:0007669"/>
    <property type="project" value="UniProtKB-KW"/>
</dbReference>
<sequence length="374" mass="41643">MPRIRPSLIRQARLLDPLLPRLLPICRDLRSAQNELRWLAEHARATGAINARDPGRLLRDHVSRRARGEPLQYVLGSEFFGDLEIKCRPGVLIPRQETAASVTYLAQRIHDLQLKHSEQRPFRVLDLCTGTGCIPLLFHHEFYAKPGNEHTPSDLIGIDISPQALQLASENQETQLRALESEAGHHKHTSLASLKLLHGDVLAQNVTTAGSTPSVVAAIQEALKAGNAPQIDVLISNPPYISSKAYRTTTAPSVRHFEPKLALVPTASSTTSDSDNEMPDGEIFYPSLLSLAERLCARVLMFEVADHGQAERVAKLAMELGEWDMIEIWRDDPIARNEHCEHQHKVVIGGREVQVLGQGHGRSVFAYRRLCQEV</sequence>
<gene>
    <name evidence="1" type="ORF">EJ03DRAFT_287879</name>
</gene>
<proteinExistence type="predicted"/>
<dbReference type="GO" id="GO:0005739">
    <property type="term" value="C:mitochondrion"/>
    <property type="evidence" value="ECO:0007669"/>
    <property type="project" value="TreeGrafter"/>
</dbReference>
<dbReference type="InterPro" id="IPR002052">
    <property type="entry name" value="DNA_methylase_N6_adenine_CS"/>
</dbReference>